<name>A0A9D2LTS0_9FIRM</name>
<sequence length="331" mass="36740">MYKRIYQLLEEKGKVKSAAVIKGQGRGSRCIFFKDRCISSDGSGFDWKPFEKVIADTLDTKVVSVGDTDIFIEIYLRNPRLVILGAGHVSQPVAHIGKMLGFHVIVMDDRKDFLTRERFPDADELVIGSFEEFSEKIPLYENAYYVVITRGHKGDTICARQILKRPYAYFGMIGSKNKVRLTREKLLQEGFTEEKLNTVYSPIGLPIGGQLPEEIAISILAQIVQVKNKNYAAFTDEKVGEAVCKGRSGVMATIIKKSGSSPRGVGSKMLIAQDGNCYGSVGGGSVEYQAVKDALKVDSMQIRNYNLSINDDKNLGMICGGRVEILFERIV</sequence>
<dbReference type="PANTHER" id="PTHR30388">
    <property type="entry name" value="ALDEHYDE OXIDOREDUCTASE MOLYBDENUM COFACTOR ASSEMBLY PROTEIN"/>
    <property type="match status" value="1"/>
</dbReference>
<evidence type="ECO:0000259" key="2">
    <source>
        <dbReference type="Pfam" id="PF13478"/>
    </source>
</evidence>
<dbReference type="Gene3D" id="3.40.50.720">
    <property type="entry name" value="NAD(P)-binding Rossmann-like Domain"/>
    <property type="match status" value="1"/>
</dbReference>
<reference evidence="3" key="2">
    <citation type="submission" date="2021-04" db="EMBL/GenBank/DDBJ databases">
        <authorList>
            <person name="Gilroy R."/>
        </authorList>
    </citation>
    <scope>NUCLEOTIDE SEQUENCE</scope>
    <source>
        <strain evidence="3">ChiSjej1B19-5720</strain>
    </source>
</reference>
<organism evidence="3 4">
    <name type="scientific">Candidatus Blautia faecavium</name>
    <dbReference type="NCBI Taxonomy" id="2838487"/>
    <lineage>
        <taxon>Bacteria</taxon>
        <taxon>Bacillati</taxon>
        <taxon>Bacillota</taxon>
        <taxon>Clostridia</taxon>
        <taxon>Lachnospirales</taxon>
        <taxon>Lachnospiraceae</taxon>
        <taxon>Blautia</taxon>
    </lineage>
</organism>
<reference evidence="3" key="1">
    <citation type="journal article" date="2021" name="PeerJ">
        <title>Extensive microbial diversity within the chicken gut microbiome revealed by metagenomics and culture.</title>
        <authorList>
            <person name="Gilroy R."/>
            <person name="Ravi A."/>
            <person name="Getino M."/>
            <person name="Pursley I."/>
            <person name="Horton D.L."/>
            <person name="Alikhan N.F."/>
            <person name="Baker D."/>
            <person name="Gharbi K."/>
            <person name="Hall N."/>
            <person name="Watson M."/>
            <person name="Adriaenssens E.M."/>
            <person name="Foster-Nyarko E."/>
            <person name="Jarju S."/>
            <person name="Secka A."/>
            <person name="Antonio M."/>
            <person name="Oren A."/>
            <person name="Chaudhuri R.R."/>
            <person name="La Ragione R."/>
            <person name="Hildebrand F."/>
            <person name="Pallen M.J."/>
        </authorList>
    </citation>
    <scope>NUCLEOTIDE SEQUENCE</scope>
    <source>
        <strain evidence="3">ChiSjej1B19-5720</strain>
    </source>
</reference>
<dbReference type="AlphaFoldDB" id="A0A9D2LTS0"/>
<proteinExistence type="predicted"/>
<protein>
    <submittedName>
        <fullName evidence="3">XdhC family protein</fullName>
    </submittedName>
</protein>
<comment type="caution">
    <text evidence="3">The sequence shown here is derived from an EMBL/GenBank/DDBJ whole genome shotgun (WGS) entry which is preliminary data.</text>
</comment>
<evidence type="ECO:0000313" key="3">
    <source>
        <dbReference type="EMBL" id="HJB29455.1"/>
    </source>
</evidence>
<feature type="domain" description="XdhC Rossmann" evidence="2">
    <location>
        <begin position="81"/>
        <end position="223"/>
    </location>
</feature>
<feature type="domain" description="XdhC- CoxI" evidence="1">
    <location>
        <begin position="245"/>
        <end position="297"/>
    </location>
</feature>
<dbReference type="Pfam" id="PF02625">
    <property type="entry name" value="XdhC_CoxI"/>
    <property type="match status" value="1"/>
</dbReference>
<dbReference type="InterPro" id="IPR052698">
    <property type="entry name" value="MoCofactor_Util/Proc"/>
</dbReference>
<dbReference type="InterPro" id="IPR003777">
    <property type="entry name" value="XdhC_CoxI"/>
</dbReference>
<evidence type="ECO:0000313" key="4">
    <source>
        <dbReference type="Proteomes" id="UP000823842"/>
    </source>
</evidence>
<dbReference type="EMBL" id="DWYZ01000217">
    <property type="protein sequence ID" value="HJB29455.1"/>
    <property type="molecule type" value="Genomic_DNA"/>
</dbReference>
<dbReference type="Pfam" id="PF13478">
    <property type="entry name" value="XdhC_C"/>
    <property type="match status" value="1"/>
</dbReference>
<accession>A0A9D2LTS0</accession>
<dbReference type="InterPro" id="IPR027051">
    <property type="entry name" value="XdhC_Rossmann_dom"/>
</dbReference>
<dbReference type="Proteomes" id="UP000823842">
    <property type="component" value="Unassembled WGS sequence"/>
</dbReference>
<gene>
    <name evidence="3" type="ORF">IAA06_11780</name>
</gene>
<evidence type="ECO:0000259" key="1">
    <source>
        <dbReference type="Pfam" id="PF02625"/>
    </source>
</evidence>
<dbReference type="PANTHER" id="PTHR30388:SF6">
    <property type="entry name" value="XANTHINE DEHYDROGENASE SUBUNIT A-RELATED"/>
    <property type="match status" value="1"/>
</dbReference>